<dbReference type="GO" id="GO:0005509">
    <property type="term" value="F:calcium ion binding"/>
    <property type="evidence" value="ECO:0007669"/>
    <property type="project" value="InterPro"/>
</dbReference>
<dbReference type="Proteomes" id="UP000785679">
    <property type="component" value="Unassembled WGS sequence"/>
</dbReference>
<proteinExistence type="predicted"/>
<organism evidence="3 4">
    <name type="scientific">Halteria grandinella</name>
    <dbReference type="NCBI Taxonomy" id="5974"/>
    <lineage>
        <taxon>Eukaryota</taxon>
        <taxon>Sar</taxon>
        <taxon>Alveolata</taxon>
        <taxon>Ciliophora</taxon>
        <taxon>Intramacronucleata</taxon>
        <taxon>Spirotrichea</taxon>
        <taxon>Stichotrichia</taxon>
        <taxon>Sporadotrichida</taxon>
        <taxon>Halteriidae</taxon>
        <taxon>Halteria</taxon>
    </lineage>
</organism>
<evidence type="ECO:0000256" key="1">
    <source>
        <dbReference type="SAM" id="MobiDB-lite"/>
    </source>
</evidence>
<accession>A0A8J8NS70</accession>
<comment type="caution">
    <text evidence="3">The sequence shown here is derived from an EMBL/GenBank/DDBJ whole genome shotgun (WGS) entry which is preliminary data.</text>
</comment>
<sequence length="474" mass="54904">MQQHIQGKQILLKKPHNQKLRTQFKQQGNSQRQQEINQNEKKIGGININDCTTYKHDLIEVMSKARSDHSSSRSTKLSRPHLKSTSKQLTKVIYKSKCKRNKRIRKSYDSTREFMRVRELLSQNGNGFLSRQDFTEIAHHFGITSNQAYKWNWDITKREHESQKGLSQKTVIESQFDLSIQKLAEEFKLTGQIESQAQQIIRSDSPKRTRIVTKMPQVNFEKDQKASEQQQPQSKFDVPIQEIDNYSQTPSYQTSNLQKKRYNYCDIQEISEVRQYDNASLLHSWNEDPYAIQNPGEIIAPLIDQFFNQPPQSNESQFNAPESNNIISSEQSIILAEKHDIAYQYQKSAQNWITSEFLKLRPRSYMPLTFNQAEDDQISSLNSSPSTAQYSSPQILNETMCGQTDIKNVSIGGSLKIRVEIQIEGQPSIWIEKDVEITQDDVQSAVQRQMRSQINANDNQIRFCSIMPMDSSHS</sequence>
<name>A0A8J8NS70_HALGN</name>
<dbReference type="PROSITE" id="PS50222">
    <property type="entry name" value="EF_HAND_2"/>
    <property type="match status" value="1"/>
</dbReference>
<dbReference type="InterPro" id="IPR002048">
    <property type="entry name" value="EF_hand_dom"/>
</dbReference>
<dbReference type="AlphaFoldDB" id="A0A8J8NS70"/>
<dbReference type="EMBL" id="RRYP01008753">
    <property type="protein sequence ID" value="TNV79560.1"/>
    <property type="molecule type" value="Genomic_DNA"/>
</dbReference>
<evidence type="ECO:0000313" key="3">
    <source>
        <dbReference type="EMBL" id="TNV79560.1"/>
    </source>
</evidence>
<feature type="region of interest" description="Disordered" evidence="1">
    <location>
        <begin position="64"/>
        <end position="83"/>
    </location>
</feature>
<protein>
    <recommendedName>
        <fullName evidence="2">EF-hand domain-containing protein</fullName>
    </recommendedName>
</protein>
<evidence type="ECO:0000313" key="4">
    <source>
        <dbReference type="Proteomes" id="UP000785679"/>
    </source>
</evidence>
<reference evidence="3" key="1">
    <citation type="submission" date="2019-06" db="EMBL/GenBank/DDBJ databases">
        <authorList>
            <person name="Zheng W."/>
        </authorList>
    </citation>
    <scope>NUCLEOTIDE SEQUENCE</scope>
    <source>
        <strain evidence="3">QDHG01</strain>
    </source>
</reference>
<evidence type="ECO:0000259" key="2">
    <source>
        <dbReference type="PROSITE" id="PS50222"/>
    </source>
</evidence>
<gene>
    <name evidence="3" type="ORF">FGO68_gene11993</name>
</gene>
<keyword evidence="4" id="KW-1185">Reference proteome</keyword>
<feature type="domain" description="EF-hand" evidence="2">
    <location>
        <begin position="109"/>
        <end position="144"/>
    </location>
</feature>